<evidence type="ECO:0000256" key="4">
    <source>
        <dbReference type="ARBA" id="ARBA00023136"/>
    </source>
</evidence>
<evidence type="ECO:0000313" key="10">
    <source>
        <dbReference type="Proteomes" id="UP000627446"/>
    </source>
</evidence>
<sequence>MYLNQTQEQLARQQQVQAQYSLPLLLLCLALNIPFFLPWHTLPFTSFCSELAAYILGMTAVLGMMISHSSMPTISLPRNILAPVFFVLLVLLQWSSGYFAYASNAILMLMCGAFLCLLMLVGATLKKACGIQVLMTKIAQSVLIGSVLCALIGFVQALGYAKVFAGLIANPMIASGVYGNIAQQNHYATYLAFGLASMSYLSLTNKISLRTTLLALTTLLVGLFLSASRSAYIYAAMMVLILSWHRFSSLVRTRWSVRSLYLILGLIIFLIVFVGLVSQGSALPQLKRLTNLSESLGARAFLWRHSLEMAQESPLLGVGFDAFAWRLTEQIGTGSLPNMWGVDQYAHNIFLQLLATLGVVGLFLICSPILASIPWRSWRQSSTSRFFIAMLLGILLIHSLLEQPLYFTYFSIYAALLLSFVDDQPWTICWGQVQSTLIGMAAIFLLSIAAYWGYQYKQFETIFNQASANELRSDTTAERLRELHQLWVLQPLIEGYAPELFVAHDGPVQEKLKLNQRLIRFAPLPENMYRQAALLAEKGQTEAAKYQVRKAILVYPDMARLYLERYRFLATENPELYAELAMFTEQEIDLYLNK</sequence>
<evidence type="ECO:0000259" key="8">
    <source>
        <dbReference type="Pfam" id="PF15864"/>
    </source>
</evidence>
<comment type="caution">
    <text evidence="9">The sequence shown here is derived from an EMBL/GenBank/DDBJ whole genome shotgun (WGS) entry which is preliminary data.</text>
</comment>
<dbReference type="EMBL" id="JACOFZ010000002">
    <property type="protein sequence ID" value="MBC3881375.1"/>
    <property type="molecule type" value="Genomic_DNA"/>
</dbReference>
<dbReference type="InterPro" id="IPR031726">
    <property type="entry name" value="PglL_A"/>
</dbReference>
<feature type="domain" description="Protein glycosylation ligase" evidence="8">
    <location>
        <begin position="177"/>
        <end position="200"/>
    </location>
</feature>
<proteinExistence type="predicted"/>
<evidence type="ECO:0000256" key="5">
    <source>
        <dbReference type="SAM" id="Phobius"/>
    </source>
</evidence>
<keyword evidence="2 5" id="KW-0812">Transmembrane</keyword>
<dbReference type="PANTHER" id="PTHR37422">
    <property type="entry name" value="TEICHURONIC ACID BIOSYNTHESIS PROTEIN TUAE"/>
    <property type="match status" value="1"/>
</dbReference>
<feature type="transmembrane region" description="Helical" evidence="5">
    <location>
        <begin position="163"/>
        <end position="181"/>
    </location>
</feature>
<feature type="transmembrane region" description="Helical" evidence="5">
    <location>
        <begin position="20"/>
        <end position="39"/>
    </location>
</feature>
<dbReference type="InterPro" id="IPR021797">
    <property type="entry name" value="Wzy_C_2"/>
</dbReference>
<accession>A0A923HQF1</accession>
<dbReference type="AlphaFoldDB" id="A0A923HQF1"/>
<feature type="domain" description="O-antigen ligase-related" evidence="6">
    <location>
        <begin position="215"/>
        <end position="365"/>
    </location>
</feature>
<name>A0A923HQF1_9BURK</name>
<organism evidence="9 10">
    <name type="scientific">Undibacterium nitidum</name>
    <dbReference type="NCBI Taxonomy" id="2762298"/>
    <lineage>
        <taxon>Bacteria</taxon>
        <taxon>Pseudomonadati</taxon>
        <taxon>Pseudomonadota</taxon>
        <taxon>Betaproteobacteria</taxon>
        <taxon>Burkholderiales</taxon>
        <taxon>Oxalobacteraceae</taxon>
        <taxon>Undibacterium</taxon>
    </lineage>
</organism>
<dbReference type="InterPro" id="IPR051533">
    <property type="entry name" value="WaaL-like"/>
</dbReference>
<evidence type="ECO:0000256" key="1">
    <source>
        <dbReference type="ARBA" id="ARBA00004141"/>
    </source>
</evidence>
<evidence type="ECO:0000259" key="6">
    <source>
        <dbReference type="Pfam" id="PF04932"/>
    </source>
</evidence>
<evidence type="ECO:0000259" key="7">
    <source>
        <dbReference type="Pfam" id="PF11846"/>
    </source>
</evidence>
<protein>
    <submittedName>
        <fullName evidence="9">O-antigen ligase C-terminal domain-containing protein</fullName>
    </submittedName>
</protein>
<keyword evidence="9" id="KW-0436">Ligase</keyword>
<keyword evidence="4 5" id="KW-0472">Membrane</keyword>
<keyword evidence="10" id="KW-1185">Reference proteome</keyword>
<feature type="transmembrane region" description="Helical" evidence="5">
    <location>
        <begin position="433"/>
        <end position="454"/>
    </location>
</feature>
<feature type="domain" description="Virulence factor membrane-bound polymerase C-terminal" evidence="7">
    <location>
        <begin position="390"/>
        <end position="558"/>
    </location>
</feature>
<dbReference type="Pfam" id="PF11846">
    <property type="entry name" value="Wzy_C_2"/>
    <property type="match status" value="1"/>
</dbReference>
<feature type="transmembrane region" description="Helical" evidence="5">
    <location>
        <begin position="51"/>
        <end position="68"/>
    </location>
</feature>
<evidence type="ECO:0000256" key="2">
    <source>
        <dbReference type="ARBA" id="ARBA00022692"/>
    </source>
</evidence>
<dbReference type="Pfam" id="PF04932">
    <property type="entry name" value="Wzy_C"/>
    <property type="match status" value="1"/>
</dbReference>
<feature type="transmembrane region" description="Helical" evidence="5">
    <location>
        <begin position="105"/>
        <end position="125"/>
    </location>
</feature>
<comment type="subcellular location">
    <subcellularLocation>
        <location evidence="1">Membrane</location>
        <topology evidence="1">Multi-pass membrane protein</topology>
    </subcellularLocation>
</comment>
<dbReference type="RefSeq" id="WP_186920443.1">
    <property type="nucleotide sequence ID" value="NZ_JACOFZ010000002.1"/>
</dbReference>
<dbReference type="GO" id="GO:0016874">
    <property type="term" value="F:ligase activity"/>
    <property type="evidence" value="ECO:0007669"/>
    <property type="project" value="UniProtKB-KW"/>
</dbReference>
<dbReference type="PANTHER" id="PTHR37422:SF13">
    <property type="entry name" value="LIPOPOLYSACCHARIDE BIOSYNTHESIS PROTEIN PA4999-RELATED"/>
    <property type="match status" value="1"/>
</dbReference>
<dbReference type="GO" id="GO:0016020">
    <property type="term" value="C:membrane"/>
    <property type="evidence" value="ECO:0007669"/>
    <property type="project" value="UniProtKB-SubCell"/>
</dbReference>
<feature type="transmembrane region" description="Helical" evidence="5">
    <location>
        <begin position="231"/>
        <end position="247"/>
    </location>
</feature>
<dbReference type="Pfam" id="PF15864">
    <property type="entry name" value="PglL_A"/>
    <property type="match status" value="1"/>
</dbReference>
<feature type="transmembrane region" description="Helical" evidence="5">
    <location>
        <begin position="137"/>
        <end position="157"/>
    </location>
</feature>
<reference evidence="9" key="1">
    <citation type="submission" date="2020-08" db="EMBL/GenBank/DDBJ databases">
        <title>Novel species isolated from subtropical streams in China.</title>
        <authorList>
            <person name="Lu H."/>
        </authorList>
    </citation>
    <scope>NUCLEOTIDE SEQUENCE</scope>
    <source>
        <strain evidence="9">LX22W</strain>
    </source>
</reference>
<evidence type="ECO:0000313" key="9">
    <source>
        <dbReference type="EMBL" id="MBC3881375.1"/>
    </source>
</evidence>
<feature type="transmembrane region" description="Helical" evidence="5">
    <location>
        <begin position="383"/>
        <end position="400"/>
    </location>
</feature>
<feature type="transmembrane region" description="Helical" evidence="5">
    <location>
        <begin position="80"/>
        <end position="99"/>
    </location>
</feature>
<feature type="transmembrane region" description="Helical" evidence="5">
    <location>
        <begin position="349"/>
        <end position="371"/>
    </location>
</feature>
<keyword evidence="3 5" id="KW-1133">Transmembrane helix</keyword>
<dbReference type="InterPro" id="IPR007016">
    <property type="entry name" value="O-antigen_ligase-rel_domated"/>
</dbReference>
<gene>
    <name evidence="9" type="ORF">H8K36_08335</name>
</gene>
<dbReference type="Proteomes" id="UP000627446">
    <property type="component" value="Unassembled WGS sequence"/>
</dbReference>
<feature type="transmembrane region" description="Helical" evidence="5">
    <location>
        <begin position="259"/>
        <end position="278"/>
    </location>
</feature>
<evidence type="ECO:0000256" key="3">
    <source>
        <dbReference type="ARBA" id="ARBA00022989"/>
    </source>
</evidence>